<comment type="similarity">
    <text evidence="2 6">Belongs to the class-IV pyridoxal-phosphate-dependent aminotransferase family.</text>
</comment>
<evidence type="ECO:0000256" key="6">
    <source>
        <dbReference type="RuleBase" id="RU004106"/>
    </source>
</evidence>
<accession>B4R4C5</accession>
<dbReference type="GO" id="GO:0006552">
    <property type="term" value="P:L-leucine catabolic process"/>
    <property type="evidence" value="ECO:0007669"/>
    <property type="project" value="EnsemblMetazoa"/>
</dbReference>
<dbReference type="Gene3D" id="3.20.10.10">
    <property type="entry name" value="D-amino Acid Aminotransferase, subunit A, domain 2"/>
    <property type="match status" value="1"/>
</dbReference>
<dbReference type="SUPFAM" id="SSF56752">
    <property type="entry name" value="D-aminoacid aminotransferase-like PLP-dependent enzymes"/>
    <property type="match status" value="1"/>
</dbReference>
<dbReference type="GO" id="GO:0052655">
    <property type="term" value="F:L-valine-2-oxoglutarate transaminase activity"/>
    <property type="evidence" value="ECO:0007669"/>
    <property type="project" value="EnsemblMetazoa"/>
</dbReference>
<dbReference type="InterPro" id="IPR018300">
    <property type="entry name" value="Aminotrans_IV_CS"/>
</dbReference>
<dbReference type="Bgee" id="FBgn0188695">
    <property type="expression patterns" value="Expressed in adult organism and 3 other cell types or tissues"/>
</dbReference>
<protein>
    <recommendedName>
        <fullName evidence="8">Branched-chain-amino-acid aminotransferase</fullName>
        <ecNumber evidence="8">2.6.1.42</ecNumber>
    </recommendedName>
</protein>
<dbReference type="PANTHER" id="PTHR11825:SF44">
    <property type="entry name" value="BRANCHED-CHAIN-AMINO-ACID AMINOTRANSFERASE"/>
    <property type="match status" value="1"/>
</dbReference>
<dbReference type="EMBL" id="CM000366">
    <property type="protein sequence ID" value="EDX17827.1"/>
    <property type="molecule type" value="Genomic_DNA"/>
</dbReference>
<dbReference type="OMA" id="WLYGDQH"/>
<dbReference type="HOGENOM" id="CLU_031922_3_0_1"/>
<evidence type="ECO:0000256" key="2">
    <source>
        <dbReference type="ARBA" id="ARBA00009320"/>
    </source>
</evidence>
<dbReference type="GO" id="GO:0052654">
    <property type="term" value="F:L-leucine-2-oxoglutarate transaminase activity"/>
    <property type="evidence" value="ECO:0007669"/>
    <property type="project" value="EnsemblMetazoa"/>
</dbReference>
<keyword evidence="5 8" id="KW-0100">Branched-chain amino acid biosynthesis</keyword>
<name>B4R4C5_DROSI</name>
<comment type="cofactor">
    <cofactor evidence="1 7">
        <name>pyridoxal 5'-phosphate</name>
        <dbReference type="ChEBI" id="CHEBI:597326"/>
    </cofactor>
</comment>
<evidence type="ECO:0000256" key="3">
    <source>
        <dbReference type="ARBA" id="ARBA00022605"/>
    </source>
</evidence>
<dbReference type="Proteomes" id="UP000000304">
    <property type="component" value="Chromosome X"/>
</dbReference>
<keyword evidence="8" id="KW-0808">Transferase</keyword>
<dbReference type="PhylomeDB" id="B4R4C5"/>
<dbReference type="InterPro" id="IPR005786">
    <property type="entry name" value="B_amino_transII"/>
</dbReference>
<gene>
    <name evidence="9" type="primary">Dsim\GD17125</name>
    <name evidence="9" type="ORF">Dsim_GD17125</name>
</gene>
<dbReference type="InterPro" id="IPR036038">
    <property type="entry name" value="Aminotransferase-like"/>
</dbReference>
<keyword evidence="3 8" id="KW-0028">Amino-acid biosynthesis</keyword>
<dbReference type="FunFam" id="3.20.10.10:FF:000014">
    <property type="entry name" value="Branched-chain-amino-acid aminotransferase"/>
    <property type="match status" value="1"/>
</dbReference>
<dbReference type="InterPro" id="IPR001544">
    <property type="entry name" value="Aminotrans_IV"/>
</dbReference>
<dbReference type="GO" id="GO:0052656">
    <property type="term" value="F:L-isoleucine-2-oxoglutarate transaminase activity"/>
    <property type="evidence" value="ECO:0007669"/>
    <property type="project" value="EnsemblMetazoa"/>
</dbReference>
<evidence type="ECO:0000256" key="5">
    <source>
        <dbReference type="ARBA" id="ARBA00023304"/>
    </source>
</evidence>
<dbReference type="GO" id="GO:0005739">
    <property type="term" value="C:mitochondrion"/>
    <property type="evidence" value="ECO:0007669"/>
    <property type="project" value="TreeGrafter"/>
</dbReference>
<evidence type="ECO:0000256" key="1">
    <source>
        <dbReference type="ARBA" id="ARBA00001933"/>
    </source>
</evidence>
<dbReference type="Pfam" id="PF01063">
    <property type="entry name" value="Aminotran_4"/>
    <property type="match status" value="1"/>
</dbReference>
<keyword evidence="4 7" id="KW-0663">Pyridoxal phosphate</keyword>
<evidence type="ECO:0000313" key="10">
    <source>
        <dbReference type="Proteomes" id="UP000000304"/>
    </source>
</evidence>
<dbReference type="STRING" id="7240.B4R4C5"/>
<dbReference type="GO" id="GO:0006574">
    <property type="term" value="P:L-valine catabolic process"/>
    <property type="evidence" value="ECO:0007669"/>
    <property type="project" value="EnsemblMetazoa"/>
</dbReference>
<dbReference type="GO" id="GO:0009098">
    <property type="term" value="P:L-leucine biosynthetic process"/>
    <property type="evidence" value="ECO:0007669"/>
    <property type="project" value="TreeGrafter"/>
</dbReference>
<dbReference type="PROSITE" id="PS00770">
    <property type="entry name" value="AA_TRANSFER_CLASS_4"/>
    <property type="match status" value="1"/>
</dbReference>
<dbReference type="GO" id="GO:0006550">
    <property type="term" value="P:L-isoleucine catabolic process"/>
    <property type="evidence" value="ECO:0007669"/>
    <property type="project" value="EnsemblMetazoa"/>
</dbReference>
<keyword evidence="8" id="KW-0032">Aminotransferase</keyword>
<dbReference type="PANTHER" id="PTHR11825">
    <property type="entry name" value="SUBGROUP IIII AMINOTRANSFERASE"/>
    <property type="match status" value="1"/>
</dbReference>
<evidence type="ECO:0000256" key="8">
    <source>
        <dbReference type="RuleBase" id="RU004517"/>
    </source>
</evidence>
<feature type="non-terminal residue" evidence="9">
    <location>
        <position position="1"/>
    </location>
</feature>
<comment type="catalytic activity">
    <reaction evidence="8">
        <text>L-isoleucine + 2-oxoglutarate = (S)-3-methyl-2-oxopentanoate + L-glutamate</text>
        <dbReference type="Rhea" id="RHEA:24801"/>
        <dbReference type="ChEBI" id="CHEBI:16810"/>
        <dbReference type="ChEBI" id="CHEBI:29985"/>
        <dbReference type="ChEBI" id="CHEBI:35146"/>
        <dbReference type="ChEBI" id="CHEBI:58045"/>
        <dbReference type="EC" id="2.6.1.42"/>
    </reaction>
</comment>
<dbReference type="AlphaFoldDB" id="B4R4C5"/>
<evidence type="ECO:0000256" key="4">
    <source>
        <dbReference type="ARBA" id="ARBA00022898"/>
    </source>
</evidence>
<keyword evidence="10" id="KW-1185">Reference proteome</keyword>
<comment type="catalytic activity">
    <reaction evidence="8">
        <text>L-valine + 2-oxoglutarate = 3-methyl-2-oxobutanoate + L-glutamate</text>
        <dbReference type="Rhea" id="RHEA:24813"/>
        <dbReference type="ChEBI" id="CHEBI:11851"/>
        <dbReference type="ChEBI" id="CHEBI:16810"/>
        <dbReference type="ChEBI" id="CHEBI:29985"/>
        <dbReference type="ChEBI" id="CHEBI:57762"/>
        <dbReference type="EC" id="2.6.1.42"/>
    </reaction>
</comment>
<sequence length="180" mass="20210">DPSYVRAWPGGVGNRKMGSNYAPTINVQKEAAAKGLQQVLWLYGEDHQLTEVGTMNIFMFYVNDQGEQELVTPPLSGLILPGITRDSILRMTRQWGKFKVSEATITMPMVCELLNQGRLLELFGAGTACVVSPVNRISYLGQDLYIPTMEQEKPVHELIRETLTDIQYGRVDHPWSVVID</sequence>
<evidence type="ECO:0000313" key="9">
    <source>
        <dbReference type="EMBL" id="EDX17827.1"/>
    </source>
</evidence>
<dbReference type="EC" id="2.6.1.42" evidence="8"/>
<dbReference type="GO" id="GO:0009099">
    <property type="term" value="P:L-valine biosynthetic process"/>
    <property type="evidence" value="ECO:0007669"/>
    <property type="project" value="TreeGrafter"/>
</dbReference>
<comment type="catalytic activity">
    <reaction evidence="8">
        <text>L-leucine + 2-oxoglutarate = 4-methyl-2-oxopentanoate + L-glutamate</text>
        <dbReference type="Rhea" id="RHEA:18321"/>
        <dbReference type="ChEBI" id="CHEBI:16810"/>
        <dbReference type="ChEBI" id="CHEBI:17865"/>
        <dbReference type="ChEBI" id="CHEBI:29985"/>
        <dbReference type="ChEBI" id="CHEBI:57427"/>
        <dbReference type="EC" id="2.6.1.42"/>
    </reaction>
</comment>
<organism evidence="9 10">
    <name type="scientific">Drosophila simulans</name>
    <name type="common">Fruit fly</name>
    <dbReference type="NCBI Taxonomy" id="7240"/>
    <lineage>
        <taxon>Eukaryota</taxon>
        <taxon>Metazoa</taxon>
        <taxon>Ecdysozoa</taxon>
        <taxon>Arthropoda</taxon>
        <taxon>Hexapoda</taxon>
        <taxon>Insecta</taxon>
        <taxon>Pterygota</taxon>
        <taxon>Neoptera</taxon>
        <taxon>Endopterygota</taxon>
        <taxon>Diptera</taxon>
        <taxon>Brachycera</taxon>
        <taxon>Muscomorpha</taxon>
        <taxon>Ephydroidea</taxon>
        <taxon>Drosophilidae</taxon>
        <taxon>Drosophila</taxon>
        <taxon>Sophophora</taxon>
    </lineage>
</organism>
<dbReference type="OrthoDB" id="1732691at2759"/>
<reference evidence="9 10" key="1">
    <citation type="journal article" date="2007" name="Nature">
        <title>Evolution of genes and genomes on the Drosophila phylogeny.</title>
        <authorList>
            <consortium name="Drosophila 12 Genomes Consortium"/>
            <person name="Clark A.G."/>
            <person name="Eisen M.B."/>
            <person name="Smith D.R."/>
            <person name="Bergman C.M."/>
            <person name="Oliver B."/>
            <person name="Markow T.A."/>
            <person name="Kaufman T.C."/>
            <person name="Kellis M."/>
            <person name="Gelbart W."/>
            <person name="Iyer V.N."/>
            <person name="Pollard D.A."/>
            <person name="Sackton T.B."/>
            <person name="Larracuente A.M."/>
            <person name="Singh N.D."/>
            <person name="Abad J.P."/>
            <person name="Abt D.N."/>
            <person name="Adryan B."/>
            <person name="Aguade M."/>
            <person name="Akashi H."/>
            <person name="Anderson W.W."/>
            <person name="Aquadro C.F."/>
            <person name="Ardell D.H."/>
            <person name="Arguello R."/>
            <person name="Artieri C.G."/>
            <person name="Barbash D.A."/>
            <person name="Barker D."/>
            <person name="Barsanti P."/>
            <person name="Batterham P."/>
            <person name="Batzoglou S."/>
            <person name="Begun D."/>
            <person name="Bhutkar A."/>
            <person name="Blanco E."/>
            <person name="Bosak S.A."/>
            <person name="Bradley R.K."/>
            <person name="Brand A.D."/>
            <person name="Brent M.R."/>
            <person name="Brooks A.N."/>
            <person name="Brown R.H."/>
            <person name="Butlin R.K."/>
            <person name="Caggese C."/>
            <person name="Calvi B.R."/>
            <person name="Bernardo de Carvalho A."/>
            <person name="Caspi A."/>
            <person name="Castrezana S."/>
            <person name="Celniker S.E."/>
            <person name="Chang J.L."/>
            <person name="Chapple C."/>
            <person name="Chatterji S."/>
            <person name="Chinwalla A."/>
            <person name="Civetta A."/>
            <person name="Clifton S.W."/>
            <person name="Comeron J.M."/>
            <person name="Costello J.C."/>
            <person name="Coyne J.A."/>
            <person name="Daub J."/>
            <person name="David R.G."/>
            <person name="Delcher A.L."/>
            <person name="Delehaunty K."/>
            <person name="Do C.B."/>
            <person name="Ebling H."/>
            <person name="Edwards K."/>
            <person name="Eickbush T."/>
            <person name="Evans J.D."/>
            <person name="Filipski A."/>
            <person name="Findeiss S."/>
            <person name="Freyhult E."/>
            <person name="Fulton L."/>
            <person name="Fulton R."/>
            <person name="Garcia A.C."/>
            <person name="Gardiner A."/>
            <person name="Garfield D.A."/>
            <person name="Garvin B.E."/>
            <person name="Gibson G."/>
            <person name="Gilbert D."/>
            <person name="Gnerre S."/>
            <person name="Godfrey J."/>
            <person name="Good R."/>
            <person name="Gotea V."/>
            <person name="Gravely B."/>
            <person name="Greenberg A.J."/>
            <person name="Griffiths-Jones S."/>
            <person name="Gross S."/>
            <person name="Guigo R."/>
            <person name="Gustafson E.A."/>
            <person name="Haerty W."/>
            <person name="Hahn M.W."/>
            <person name="Halligan D.L."/>
            <person name="Halpern A.L."/>
            <person name="Halter G.M."/>
            <person name="Han M.V."/>
            <person name="Heger A."/>
            <person name="Hillier L."/>
            <person name="Hinrichs A.S."/>
            <person name="Holmes I."/>
            <person name="Hoskins R.A."/>
            <person name="Hubisz M.J."/>
            <person name="Hultmark D."/>
            <person name="Huntley M.A."/>
            <person name="Jaffe D.B."/>
            <person name="Jagadeeshan S."/>
            <person name="Jeck W.R."/>
            <person name="Johnson J."/>
            <person name="Jones C.D."/>
            <person name="Jordan W.C."/>
            <person name="Karpen G.H."/>
            <person name="Kataoka E."/>
            <person name="Keightley P.D."/>
            <person name="Kheradpour P."/>
            <person name="Kirkness E.F."/>
            <person name="Koerich L.B."/>
            <person name="Kristiansen K."/>
            <person name="Kudrna D."/>
            <person name="Kulathinal R.J."/>
            <person name="Kumar S."/>
            <person name="Kwok R."/>
            <person name="Lander E."/>
            <person name="Langley C.H."/>
            <person name="Lapoint R."/>
            <person name="Lazzaro B.P."/>
            <person name="Lee S.J."/>
            <person name="Levesque L."/>
            <person name="Li R."/>
            <person name="Lin C.F."/>
            <person name="Lin M.F."/>
            <person name="Lindblad-Toh K."/>
            <person name="Llopart A."/>
            <person name="Long M."/>
            <person name="Low L."/>
            <person name="Lozovsky E."/>
            <person name="Lu J."/>
            <person name="Luo M."/>
            <person name="Machado C.A."/>
            <person name="Makalowski W."/>
            <person name="Marzo M."/>
            <person name="Matsuda M."/>
            <person name="Matzkin L."/>
            <person name="McAllister B."/>
            <person name="McBride C.S."/>
            <person name="McKernan B."/>
            <person name="McKernan K."/>
            <person name="Mendez-Lago M."/>
            <person name="Minx P."/>
            <person name="Mollenhauer M.U."/>
            <person name="Montooth K."/>
            <person name="Mount S.M."/>
            <person name="Mu X."/>
            <person name="Myers E."/>
            <person name="Negre B."/>
            <person name="Newfeld S."/>
            <person name="Nielsen R."/>
            <person name="Noor M.A."/>
            <person name="O'Grady P."/>
            <person name="Pachter L."/>
            <person name="Papaceit M."/>
            <person name="Parisi M.J."/>
            <person name="Parisi M."/>
            <person name="Parts L."/>
            <person name="Pedersen J.S."/>
            <person name="Pesole G."/>
            <person name="Phillippy A.M."/>
            <person name="Ponting C.P."/>
            <person name="Pop M."/>
            <person name="Porcelli D."/>
            <person name="Powell J.R."/>
            <person name="Prohaska S."/>
            <person name="Pruitt K."/>
            <person name="Puig M."/>
            <person name="Quesneville H."/>
            <person name="Ram K.R."/>
            <person name="Rand D."/>
            <person name="Rasmussen M.D."/>
            <person name="Reed L.K."/>
            <person name="Reenan R."/>
            <person name="Reily A."/>
            <person name="Remington K.A."/>
            <person name="Rieger T.T."/>
            <person name="Ritchie M.G."/>
            <person name="Robin C."/>
            <person name="Rogers Y.H."/>
            <person name="Rohde C."/>
            <person name="Rozas J."/>
            <person name="Rubenfield M.J."/>
            <person name="Ruiz A."/>
            <person name="Russo S."/>
            <person name="Salzberg S.L."/>
            <person name="Sanchez-Gracia A."/>
            <person name="Saranga D.J."/>
            <person name="Sato H."/>
            <person name="Schaeffer S.W."/>
            <person name="Schatz M.C."/>
            <person name="Schlenke T."/>
            <person name="Schwartz R."/>
            <person name="Segarra C."/>
            <person name="Singh R.S."/>
            <person name="Sirot L."/>
            <person name="Sirota M."/>
            <person name="Sisneros N.B."/>
            <person name="Smith C.D."/>
            <person name="Smith T.F."/>
            <person name="Spieth J."/>
            <person name="Stage D.E."/>
            <person name="Stark A."/>
            <person name="Stephan W."/>
            <person name="Strausberg R.L."/>
            <person name="Strempel S."/>
            <person name="Sturgill D."/>
            <person name="Sutton G."/>
            <person name="Sutton G.G."/>
            <person name="Tao W."/>
            <person name="Teichmann S."/>
            <person name="Tobari Y.N."/>
            <person name="Tomimura Y."/>
            <person name="Tsolas J.M."/>
            <person name="Valente V.L."/>
            <person name="Venter E."/>
            <person name="Venter J.C."/>
            <person name="Vicario S."/>
            <person name="Vieira F.G."/>
            <person name="Vilella A.J."/>
            <person name="Villasante A."/>
            <person name="Walenz B."/>
            <person name="Wang J."/>
            <person name="Wasserman M."/>
            <person name="Watts T."/>
            <person name="Wilson D."/>
            <person name="Wilson R.K."/>
            <person name="Wing R.A."/>
            <person name="Wolfner M.F."/>
            <person name="Wong A."/>
            <person name="Wong G.K."/>
            <person name="Wu C.I."/>
            <person name="Wu G."/>
            <person name="Yamamoto D."/>
            <person name="Yang H.P."/>
            <person name="Yang S.P."/>
            <person name="Yorke J.A."/>
            <person name="Yoshida K."/>
            <person name="Zdobnov E."/>
            <person name="Zhang P."/>
            <person name="Zhang Y."/>
            <person name="Zimin A.V."/>
            <person name="Baldwin J."/>
            <person name="Abdouelleil A."/>
            <person name="Abdulkadir J."/>
            <person name="Abebe A."/>
            <person name="Abera B."/>
            <person name="Abreu J."/>
            <person name="Acer S.C."/>
            <person name="Aftuck L."/>
            <person name="Alexander A."/>
            <person name="An P."/>
            <person name="Anderson E."/>
            <person name="Anderson S."/>
            <person name="Arachi H."/>
            <person name="Azer M."/>
            <person name="Bachantsang P."/>
            <person name="Barry A."/>
            <person name="Bayul T."/>
            <person name="Berlin A."/>
            <person name="Bessette D."/>
            <person name="Bloom T."/>
            <person name="Blye J."/>
            <person name="Boguslavskiy L."/>
            <person name="Bonnet C."/>
            <person name="Boukhgalter B."/>
            <person name="Bourzgui I."/>
            <person name="Brown A."/>
            <person name="Cahill P."/>
            <person name="Channer S."/>
            <person name="Cheshatsang Y."/>
            <person name="Chuda L."/>
            <person name="Citroen M."/>
            <person name="Collymore A."/>
            <person name="Cooke P."/>
            <person name="Costello M."/>
            <person name="D'Aco K."/>
            <person name="Daza R."/>
            <person name="De Haan G."/>
            <person name="DeGray S."/>
            <person name="DeMaso C."/>
            <person name="Dhargay N."/>
            <person name="Dooley K."/>
            <person name="Dooley E."/>
            <person name="Doricent M."/>
            <person name="Dorje P."/>
            <person name="Dorjee K."/>
            <person name="Dupes A."/>
            <person name="Elong R."/>
            <person name="Falk J."/>
            <person name="Farina A."/>
            <person name="Faro S."/>
            <person name="Ferguson D."/>
            <person name="Fisher S."/>
            <person name="Foley C.D."/>
            <person name="Franke A."/>
            <person name="Friedrich D."/>
            <person name="Gadbois L."/>
            <person name="Gearin G."/>
            <person name="Gearin C.R."/>
            <person name="Giannoukos G."/>
            <person name="Goode T."/>
            <person name="Graham J."/>
            <person name="Grandbois E."/>
            <person name="Grewal S."/>
            <person name="Gyaltsen K."/>
            <person name="Hafez N."/>
            <person name="Hagos B."/>
            <person name="Hall J."/>
            <person name="Henson C."/>
            <person name="Hollinger A."/>
            <person name="Honan T."/>
            <person name="Huard M.D."/>
            <person name="Hughes L."/>
            <person name="Hurhula B."/>
            <person name="Husby M.E."/>
            <person name="Kamat A."/>
            <person name="Kanga B."/>
            <person name="Kashin S."/>
            <person name="Khazanovich D."/>
            <person name="Kisner P."/>
            <person name="Lance K."/>
            <person name="Lara M."/>
            <person name="Lee W."/>
            <person name="Lennon N."/>
            <person name="Letendre F."/>
            <person name="LeVine R."/>
            <person name="Lipovsky A."/>
            <person name="Liu X."/>
            <person name="Liu J."/>
            <person name="Liu S."/>
            <person name="Lokyitsang T."/>
            <person name="Lokyitsang Y."/>
            <person name="Lubonja R."/>
            <person name="Lui A."/>
            <person name="MacDonald P."/>
            <person name="Magnisalis V."/>
            <person name="Maru K."/>
            <person name="Matthews C."/>
            <person name="McCusker W."/>
            <person name="McDonough S."/>
            <person name="Mehta T."/>
            <person name="Meldrim J."/>
            <person name="Meneus L."/>
            <person name="Mihai O."/>
            <person name="Mihalev A."/>
            <person name="Mihova T."/>
            <person name="Mittelman R."/>
            <person name="Mlenga V."/>
            <person name="Montmayeur A."/>
            <person name="Mulrain L."/>
            <person name="Navidi A."/>
            <person name="Naylor J."/>
            <person name="Negash T."/>
            <person name="Nguyen T."/>
            <person name="Nguyen N."/>
            <person name="Nicol R."/>
            <person name="Norbu C."/>
            <person name="Norbu N."/>
            <person name="Novod N."/>
            <person name="O'Neill B."/>
            <person name="Osman S."/>
            <person name="Markiewicz E."/>
            <person name="Oyono O.L."/>
            <person name="Patti C."/>
            <person name="Phunkhang P."/>
            <person name="Pierre F."/>
            <person name="Priest M."/>
            <person name="Raghuraman S."/>
            <person name="Rege F."/>
            <person name="Reyes R."/>
            <person name="Rise C."/>
            <person name="Rogov P."/>
            <person name="Ross K."/>
            <person name="Ryan E."/>
            <person name="Settipalli S."/>
            <person name="Shea T."/>
            <person name="Sherpa N."/>
            <person name="Shi L."/>
            <person name="Shih D."/>
            <person name="Sparrow T."/>
            <person name="Spaulding J."/>
            <person name="Stalker J."/>
            <person name="Stange-Thomann N."/>
            <person name="Stavropoulos S."/>
            <person name="Stone C."/>
            <person name="Strader C."/>
            <person name="Tesfaye S."/>
            <person name="Thomson T."/>
            <person name="Thoulutsang Y."/>
            <person name="Thoulutsang D."/>
            <person name="Topham K."/>
            <person name="Topping I."/>
            <person name="Tsamla T."/>
            <person name="Vassiliev H."/>
            <person name="Vo A."/>
            <person name="Wangchuk T."/>
            <person name="Wangdi T."/>
            <person name="Weiand M."/>
            <person name="Wilkinson J."/>
            <person name="Wilson A."/>
            <person name="Yadav S."/>
            <person name="Young G."/>
            <person name="Yu Q."/>
            <person name="Zembek L."/>
            <person name="Zhong D."/>
            <person name="Zimmer A."/>
            <person name="Zwirko Z."/>
            <person name="Jaffe D.B."/>
            <person name="Alvarez P."/>
            <person name="Brockman W."/>
            <person name="Butler J."/>
            <person name="Chin C."/>
            <person name="Gnerre S."/>
            <person name="Grabherr M."/>
            <person name="Kleber M."/>
            <person name="Mauceli E."/>
            <person name="MacCallum I."/>
        </authorList>
    </citation>
    <scope>NUCLEOTIDE SEQUENCE [LARGE SCALE GENOMIC DNA]</scope>
    <source>
        <strain evidence="10">white501</strain>
    </source>
</reference>
<dbReference type="InterPro" id="IPR043132">
    <property type="entry name" value="BCAT-like_C"/>
</dbReference>
<proteinExistence type="inferred from homology"/>
<evidence type="ECO:0000256" key="7">
    <source>
        <dbReference type="RuleBase" id="RU004516"/>
    </source>
</evidence>